<dbReference type="InterPro" id="IPR000866">
    <property type="entry name" value="AhpC/TSA"/>
</dbReference>
<proteinExistence type="predicted"/>
<evidence type="ECO:0000313" key="3">
    <source>
        <dbReference type="EMBL" id="QOV90257.1"/>
    </source>
</evidence>
<dbReference type="PROSITE" id="PS51352">
    <property type="entry name" value="THIOREDOXIN_2"/>
    <property type="match status" value="1"/>
</dbReference>
<evidence type="ECO:0000256" key="1">
    <source>
        <dbReference type="SAM" id="SignalP"/>
    </source>
</evidence>
<dbReference type="CDD" id="cd02966">
    <property type="entry name" value="TlpA_like_family"/>
    <property type="match status" value="1"/>
</dbReference>
<reference evidence="3 4" key="1">
    <citation type="submission" date="2020-10" db="EMBL/GenBank/DDBJ databases">
        <title>Wide distribution of Phycisphaera-like planctomycetes from WD2101 soil group in peatlands and genome analysis of the first cultivated representative.</title>
        <authorList>
            <person name="Dedysh S.N."/>
            <person name="Beletsky A.V."/>
            <person name="Ivanova A."/>
            <person name="Kulichevskaya I.S."/>
            <person name="Suzina N.E."/>
            <person name="Philippov D.A."/>
            <person name="Rakitin A.L."/>
            <person name="Mardanov A.V."/>
            <person name="Ravin N.V."/>
        </authorList>
    </citation>
    <scope>NUCLEOTIDE SEQUENCE [LARGE SCALE GENOMIC DNA]</scope>
    <source>
        <strain evidence="3 4">M1803</strain>
    </source>
</reference>
<dbReference type="Pfam" id="PF00578">
    <property type="entry name" value="AhpC-TSA"/>
    <property type="match status" value="1"/>
</dbReference>
<dbReference type="InterPro" id="IPR013766">
    <property type="entry name" value="Thioredoxin_domain"/>
</dbReference>
<dbReference type="GO" id="GO:0016491">
    <property type="term" value="F:oxidoreductase activity"/>
    <property type="evidence" value="ECO:0007669"/>
    <property type="project" value="InterPro"/>
</dbReference>
<gene>
    <name evidence="3" type="ORF">IPV69_02465</name>
</gene>
<dbReference type="SUPFAM" id="SSF52833">
    <property type="entry name" value="Thioredoxin-like"/>
    <property type="match status" value="1"/>
</dbReference>
<dbReference type="PANTHER" id="PTHR42852">
    <property type="entry name" value="THIOL:DISULFIDE INTERCHANGE PROTEIN DSBE"/>
    <property type="match status" value="1"/>
</dbReference>
<dbReference type="GO" id="GO:0016209">
    <property type="term" value="F:antioxidant activity"/>
    <property type="evidence" value="ECO:0007669"/>
    <property type="project" value="InterPro"/>
</dbReference>
<keyword evidence="1" id="KW-0732">Signal</keyword>
<feature type="domain" description="Thioredoxin" evidence="2">
    <location>
        <begin position="15"/>
        <end position="147"/>
    </location>
</feature>
<dbReference type="Gene3D" id="3.40.30.10">
    <property type="entry name" value="Glutaredoxin"/>
    <property type="match status" value="1"/>
</dbReference>
<dbReference type="AlphaFoldDB" id="A0A7M2WXK5"/>
<dbReference type="InterPro" id="IPR036249">
    <property type="entry name" value="Thioredoxin-like_sf"/>
</dbReference>
<dbReference type="KEGG" id="hbs:IPV69_02465"/>
<dbReference type="PANTHER" id="PTHR42852:SF17">
    <property type="entry name" value="THIOREDOXIN-LIKE PROTEIN HI_1115"/>
    <property type="match status" value="1"/>
</dbReference>
<feature type="signal peptide" evidence="1">
    <location>
        <begin position="1"/>
        <end position="30"/>
    </location>
</feature>
<dbReference type="InterPro" id="IPR050553">
    <property type="entry name" value="Thioredoxin_ResA/DsbE_sf"/>
</dbReference>
<dbReference type="Proteomes" id="UP000593765">
    <property type="component" value="Chromosome"/>
</dbReference>
<dbReference type="EMBL" id="CP063458">
    <property type="protein sequence ID" value="QOV90257.1"/>
    <property type="molecule type" value="Genomic_DNA"/>
</dbReference>
<protein>
    <submittedName>
        <fullName evidence="3">Redoxin domain-containing protein</fullName>
    </submittedName>
</protein>
<sequence length="333" mass="36404">MLRSTSRQVRSFVSASILAAMLAVAMPASADVKDFPPGSFSDGQRYSLEDMQGKVVVLFFYDQDCPKCRGLIPERNKVVDQFAGKPVKFFAVAAGDTLIDAKSYVAATRLKMTTFSDLFGVMQARYGTGTISLQNIYQFRVIGPKGNVVANSMEPADIERALSGAMWKFKDAGYDQRLMPIIDALEWGQYVPAVRELKKYTKGGNKATMESANKLWDTLKTEAKGWMDEATKNIETDPVKAYDTYVKVSAAWVGEDLGKDADTALKSLAKNKAVNDELAARKMFESMSVASARAQATQKQAFVAQAQAIAKKYPESPTGKKAEALATEMASAK</sequence>
<evidence type="ECO:0000259" key="2">
    <source>
        <dbReference type="PROSITE" id="PS51352"/>
    </source>
</evidence>
<organism evidence="3 4">
    <name type="scientific">Humisphaera borealis</name>
    <dbReference type="NCBI Taxonomy" id="2807512"/>
    <lineage>
        <taxon>Bacteria</taxon>
        <taxon>Pseudomonadati</taxon>
        <taxon>Planctomycetota</taxon>
        <taxon>Phycisphaerae</taxon>
        <taxon>Tepidisphaerales</taxon>
        <taxon>Tepidisphaeraceae</taxon>
        <taxon>Humisphaera</taxon>
    </lineage>
</organism>
<accession>A0A7M2WXK5</accession>
<keyword evidence="4" id="KW-1185">Reference proteome</keyword>
<name>A0A7M2WXK5_9BACT</name>
<dbReference type="RefSeq" id="WP_206293333.1">
    <property type="nucleotide sequence ID" value="NZ_CP063458.1"/>
</dbReference>
<feature type="chain" id="PRO_5034463708" evidence="1">
    <location>
        <begin position="31"/>
        <end position="333"/>
    </location>
</feature>
<evidence type="ECO:0000313" key="4">
    <source>
        <dbReference type="Proteomes" id="UP000593765"/>
    </source>
</evidence>